<dbReference type="EMBL" id="JAUQTG010000001">
    <property type="protein sequence ID" value="MDO7855343.1"/>
    <property type="molecule type" value="Genomic_DNA"/>
</dbReference>
<dbReference type="EMBL" id="JARRYG010000001">
    <property type="protein sequence ID" value="MDG4694778.1"/>
    <property type="molecule type" value="Genomic_DNA"/>
</dbReference>
<accession>A0AA42FKF7</accession>
<reference evidence="2" key="3">
    <citation type="journal article" date="2024" name="Int. J. Antimicrob. Agents">
        <title>Identification of a novel Providencia species showing multi-drug-resistant in three patients with hospital-acquired infection.</title>
        <authorList>
            <person name="Yang W."/>
            <person name="Chen J."/>
            <person name="Yang F."/>
            <person name="Ji P."/>
            <person name="Shen S."/>
            <person name="Yin D."/>
            <person name="Hu F."/>
        </authorList>
    </citation>
    <scope>NUCLEOTIDE SEQUENCE</scope>
    <source>
        <strain evidence="2">CRE-138-0111</strain>
    </source>
</reference>
<dbReference type="AlphaFoldDB" id="A0AA42FKF7"/>
<dbReference type="RefSeq" id="WP_210814237.1">
    <property type="nucleotide sequence ID" value="NZ_JARRYG010000001.1"/>
</dbReference>
<name>A0AA42FKF7_9GAMM</name>
<sequence>MDNSQASYTYKHLYQQYENFMSAIDKNEHLKNEDIVSWLKEIRTYILDLYPVENVLHRDIENDIKNLGSETQEKTLLKCIIYPDKNKNSTGNHTKVQVSLNPEPLCGIH</sequence>
<proteinExistence type="predicted"/>
<dbReference type="Proteomes" id="UP001156701">
    <property type="component" value="Unassembled WGS sequence"/>
</dbReference>
<evidence type="ECO:0000313" key="2">
    <source>
        <dbReference type="EMBL" id="MDO7855343.1"/>
    </source>
</evidence>
<reference evidence="1" key="1">
    <citation type="submission" date="2023-03" db="EMBL/GenBank/DDBJ databases">
        <title>a new species belonging to Providencia genus.</title>
        <authorList>
            <person name="Yang W."/>
            <person name="Hu F."/>
            <person name="Shen S."/>
            <person name="Ding L."/>
            <person name="Yin D."/>
        </authorList>
    </citation>
    <scope>NUCLEOTIDE SEQUENCE</scope>
    <source>
        <strain evidence="1">CRE-3FA-0001</strain>
    </source>
</reference>
<evidence type="ECO:0000313" key="4">
    <source>
        <dbReference type="Proteomes" id="UP001176478"/>
    </source>
</evidence>
<evidence type="ECO:0000313" key="3">
    <source>
        <dbReference type="Proteomes" id="UP001156701"/>
    </source>
</evidence>
<dbReference type="Proteomes" id="UP001176478">
    <property type="component" value="Unassembled WGS sequence"/>
</dbReference>
<evidence type="ECO:0000313" key="1">
    <source>
        <dbReference type="EMBL" id="MDG4694778.1"/>
    </source>
</evidence>
<organism evidence="1 3">
    <name type="scientific">Providencia huashanensis</name>
    <dbReference type="NCBI Taxonomy" id="3037798"/>
    <lineage>
        <taxon>Bacteria</taxon>
        <taxon>Pseudomonadati</taxon>
        <taxon>Pseudomonadota</taxon>
        <taxon>Gammaproteobacteria</taxon>
        <taxon>Enterobacterales</taxon>
        <taxon>Morganellaceae</taxon>
        <taxon>Providencia</taxon>
    </lineage>
</organism>
<protein>
    <submittedName>
        <fullName evidence="1">Uncharacterized protein</fullName>
    </submittedName>
</protein>
<reference evidence="2" key="2">
    <citation type="submission" date="2023-07" db="EMBL/GenBank/DDBJ databases">
        <authorList>
            <person name="Yang W."/>
            <person name="Chen J."/>
            <person name="Ji P."/>
            <person name="Hu F."/>
        </authorList>
    </citation>
    <scope>NUCLEOTIDE SEQUENCE</scope>
    <source>
        <strain evidence="2">CRE-138-0111</strain>
    </source>
</reference>
<comment type="caution">
    <text evidence="1">The sequence shown here is derived from an EMBL/GenBank/DDBJ whole genome shotgun (WGS) entry which is preliminary data.</text>
</comment>
<gene>
    <name evidence="1" type="ORF">P7V44_00825</name>
    <name evidence="2" type="ORF">Q5E86_02925</name>
</gene>
<keyword evidence="4" id="KW-1185">Reference proteome</keyword>